<dbReference type="AlphaFoldDB" id="X6NHU3"/>
<dbReference type="Gene3D" id="3.40.33.10">
    <property type="entry name" value="CAP"/>
    <property type="match status" value="1"/>
</dbReference>
<name>X6NHU3_RETFI</name>
<comment type="caution">
    <text evidence="2">The sequence shown here is derived from an EMBL/GenBank/DDBJ whole genome shotgun (WGS) entry which is preliminary data.</text>
</comment>
<evidence type="ECO:0000313" key="2">
    <source>
        <dbReference type="EMBL" id="ETO25309.1"/>
    </source>
</evidence>
<dbReference type="SUPFAM" id="SSF55797">
    <property type="entry name" value="PR-1-like"/>
    <property type="match status" value="1"/>
</dbReference>
<protein>
    <submittedName>
        <fullName evidence="2">Uncharacterized protein</fullName>
    </submittedName>
</protein>
<reference evidence="2 3" key="1">
    <citation type="journal article" date="2013" name="Curr. Biol.">
        <title>The Genome of the Foraminiferan Reticulomyxa filosa.</title>
        <authorList>
            <person name="Glockner G."/>
            <person name="Hulsmann N."/>
            <person name="Schleicher M."/>
            <person name="Noegel A.A."/>
            <person name="Eichinger L."/>
            <person name="Gallinger C."/>
            <person name="Pawlowski J."/>
            <person name="Sierra R."/>
            <person name="Euteneuer U."/>
            <person name="Pillet L."/>
            <person name="Moustafa A."/>
            <person name="Platzer M."/>
            <person name="Groth M."/>
            <person name="Szafranski K."/>
            <person name="Schliwa M."/>
        </authorList>
    </citation>
    <scope>NUCLEOTIDE SEQUENCE [LARGE SCALE GENOMIC DNA]</scope>
</reference>
<keyword evidence="3" id="KW-1185">Reference proteome</keyword>
<dbReference type="InterPro" id="IPR035940">
    <property type="entry name" value="CAP_sf"/>
</dbReference>
<evidence type="ECO:0000256" key="1">
    <source>
        <dbReference type="SAM" id="MobiDB-lite"/>
    </source>
</evidence>
<dbReference type="Proteomes" id="UP000023152">
    <property type="component" value="Unassembled WGS sequence"/>
</dbReference>
<accession>X6NHU3</accession>
<dbReference type="EMBL" id="ASPP01008635">
    <property type="protein sequence ID" value="ETO25309.1"/>
    <property type="molecule type" value="Genomic_DNA"/>
</dbReference>
<feature type="region of interest" description="Disordered" evidence="1">
    <location>
        <begin position="59"/>
        <end position="80"/>
    </location>
</feature>
<evidence type="ECO:0000313" key="3">
    <source>
        <dbReference type="Proteomes" id="UP000023152"/>
    </source>
</evidence>
<gene>
    <name evidence="2" type="ORF">RFI_11827</name>
</gene>
<sequence>MIGCKATCAIDEANGRPLIGMMKICLHGKSGEDLNEQKQILHHLYHILLISPLHLHRLSSQHPSHHSNSDSNPTTTHHPHNHDLLSIYSPAVQSWNPDYTSVLLYKSHLQWDMETTMNEEDISFVTMLLMNESVWYTVNWDNYYWAKQSESLSTSTQRRQLLVAPTSLNATQKLNILNSINYYRSLVSDGVSVTRWSGVFSKNQEKLRWDEALYDIAMSNAAKCIYQTSNETIRNSQFRSKTTLTTPGSPQNIVGETIINGNRGYLTSYSSIQSGIISVIGNNWKPNVKMLVCVRERERREVNSFFFFFLYK</sequence>
<organism evidence="2 3">
    <name type="scientific">Reticulomyxa filosa</name>
    <dbReference type="NCBI Taxonomy" id="46433"/>
    <lineage>
        <taxon>Eukaryota</taxon>
        <taxon>Sar</taxon>
        <taxon>Rhizaria</taxon>
        <taxon>Retaria</taxon>
        <taxon>Foraminifera</taxon>
        <taxon>Monothalamids</taxon>
        <taxon>Reticulomyxidae</taxon>
        <taxon>Reticulomyxa</taxon>
    </lineage>
</organism>
<proteinExistence type="predicted"/>